<dbReference type="InterPro" id="IPR013783">
    <property type="entry name" value="Ig-like_fold"/>
</dbReference>
<keyword evidence="2" id="KW-0812">Transmembrane</keyword>
<feature type="compositionally biased region" description="Low complexity" evidence="1">
    <location>
        <begin position="42"/>
        <end position="54"/>
    </location>
</feature>
<feature type="region of interest" description="Disordered" evidence="1">
    <location>
        <begin position="31"/>
        <end position="54"/>
    </location>
</feature>
<dbReference type="OrthoDB" id="271491at2157"/>
<keyword evidence="4" id="KW-1185">Reference proteome</keyword>
<dbReference type="EMBL" id="REGA01000008">
    <property type="protein sequence ID" value="RQG94677.1"/>
    <property type="molecule type" value="Genomic_DNA"/>
</dbReference>
<evidence type="ECO:0000256" key="2">
    <source>
        <dbReference type="SAM" id="Phobius"/>
    </source>
</evidence>
<evidence type="ECO:0000313" key="3">
    <source>
        <dbReference type="EMBL" id="RQG94677.1"/>
    </source>
</evidence>
<dbReference type="Gene3D" id="1.10.390.10">
    <property type="entry name" value="Neutral Protease Domain 2"/>
    <property type="match status" value="1"/>
</dbReference>
<dbReference type="Gene3D" id="2.60.40.10">
    <property type="entry name" value="Immunoglobulins"/>
    <property type="match status" value="2"/>
</dbReference>
<comment type="caution">
    <text evidence="3">The sequence shown here is derived from an EMBL/GenBank/DDBJ whole genome shotgun (WGS) entry which is preliminary data.</text>
</comment>
<reference evidence="3 4" key="1">
    <citation type="submission" date="2018-10" db="EMBL/GenBank/DDBJ databases">
        <title>Natrarchaeobius chitinivorans gen. nov., sp. nov., and Natrarchaeobius haloalkaliphilus sp. nov., alkaliphilic, chitin-utilizing haloarchaea from hypersaline alkaline lakes.</title>
        <authorList>
            <person name="Sorokin D.Y."/>
            <person name="Elcheninov A.G."/>
            <person name="Kostrikina N.A."/>
            <person name="Bale N.J."/>
            <person name="Sinninghe Damste J.S."/>
            <person name="Khijniak T.V."/>
            <person name="Kublanov I.V."/>
            <person name="Toshchakov S.V."/>
        </authorList>
    </citation>
    <scope>NUCLEOTIDE SEQUENCE [LARGE SCALE GENOMIC DNA]</scope>
    <source>
        <strain evidence="3 4">AArcht4T</strain>
    </source>
</reference>
<dbReference type="AlphaFoldDB" id="A0A3N6LZM7"/>
<dbReference type="RefSeq" id="WP_124195749.1">
    <property type="nucleotide sequence ID" value="NZ_REGA01000008.1"/>
</dbReference>
<feature type="region of interest" description="Disordered" evidence="1">
    <location>
        <begin position="153"/>
        <end position="186"/>
    </location>
</feature>
<evidence type="ECO:0008006" key="5">
    <source>
        <dbReference type="Google" id="ProtNLM"/>
    </source>
</evidence>
<proteinExistence type="predicted"/>
<keyword evidence="2" id="KW-1133">Transmembrane helix</keyword>
<name>A0A3N6LZM7_NATCH</name>
<protein>
    <recommendedName>
        <fullName evidence="5">CARDB domain-containing protein</fullName>
    </recommendedName>
</protein>
<organism evidence="3 4">
    <name type="scientific">Natrarchaeobius chitinivorans</name>
    <dbReference type="NCBI Taxonomy" id="1679083"/>
    <lineage>
        <taxon>Archaea</taxon>
        <taxon>Methanobacteriati</taxon>
        <taxon>Methanobacteriota</taxon>
        <taxon>Stenosarchaea group</taxon>
        <taxon>Halobacteria</taxon>
        <taxon>Halobacteriales</taxon>
        <taxon>Natrialbaceae</taxon>
        <taxon>Natrarchaeobius</taxon>
    </lineage>
</organism>
<sequence>MSNRFVVLAFVVLLVGSLPAGVAGATTGIAGSTSGSVGSGDPGDAPAGGDLEAAPGETAAVSNAAHPAVASRADNDGANDVLHRTTTLRHLPDRPGTFETEKRFRVPDPVVDLEIHVGQRSEIESTDGFEKTGDGWLRWTGETDEPVVRFTRPANRTGDVGHHSHSTAEIGPQADGSVRFEPQADGSIGLASDGVEPAVASDAEAFTGATNDGYTFVDTGEWGIVQVPGIDISLRQTESVGHDETVQIDGPGATGGHIAFFGEVTEHQRTVGGETIRLVVPDAADLEERPADVLDTLAYASERLDVGARSDEVFVVAAPADVDLGPQGVQYGDADAWVVADAPLEDPTNVWVHEYVHVRQGFTGGGGEADAGSGTEWLTEAQAEYYAALLSFELGLIEFEEFSRHLGAGERSPYADGVLVDPTTWQDGRTDYVKGRLVYGEIDRTLRQATDGDRTLVDVFRLLNARDGVTEPEFLELLEAAGGPEVRSVAERYTRTDETPAMWSQADHGSAFGLQGATIEYGLDAESIEVADEPWVRDRASEESITVPVDQRVSVPVTAENVGDRDGTADPTLEVDGRIVDHSQTTLSPGERTTDRLVWTPTEPGAYELAVGSERIPVHVRPHSSVVVADLSVEPETVEPGEPATVRATLESRDDRAGAALLEVRTVDGVVDEHLVRVEPGETETIETELSFDDDGGYEVAIGDASTTVSVSTDSAIGIEDEPLPGFGVGGALAALLAVLIATAVTPPFSRSRRE</sequence>
<feature type="transmembrane region" description="Helical" evidence="2">
    <location>
        <begin position="724"/>
        <end position="745"/>
    </location>
</feature>
<dbReference type="InterPro" id="IPR027268">
    <property type="entry name" value="Peptidase_M4/M1_CTD_sf"/>
</dbReference>
<gene>
    <name evidence="3" type="ORF">EA473_11405</name>
</gene>
<dbReference type="Proteomes" id="UP000282323">
    <property type="component" value="Unassembled WGS sequence"/>
</dbReference>
<evidence type="ECO:0000256" key="1">
    <source>
        <dbReference type="SAM" id="MobiDB-lite"/>
    </source>
</evidence>
<evidence type="ECO:0000313" key="4">
    <source>
        <dbReference type="Proteomes" id="UP000282323"/>
    </source>
</evidence>
<accession>A0A3N6LZM7</accession>
<keyword evidence="2" id="KW-0472">Membrane</keyword>